<evidence type="ECO:0000256" key="1">
    <source>
        <dbReference type="ARBA" id="ARBA00023015"/>
    </source>
</evidence>
<evidence type="ECO:0000313" key="5">
    <source>
        <dbReference type="EMBL" id="SBV98389.1"/>
    </source>
</evidence>
<dbReference type="InterPro" id="IPR018060">
    <property type="entry name" value="HTH_AraC"/>
</dbReference>
<keyword evidence="1" id="KW-0805">Transcription regulation</keyword>
<dbReference type="AlphaFoldDB" id="A0A212JG18"/>
<reference evidence="5" key="1">
    <citation type="submission" date="2016-04" db="EMBL/GenBank/DDBJ databases">
        <authorList>
            <person name="Evans L.H."/>
            <person name="Alamgir A."/>
            <person name="Owens N."/>
            <person name="Weber N.D."/>
            <person name="Virtaneva K."/>
            <person name="Barbian K."/>
            <person name="Babar A."/>
            <person name="Rosenke K."/>
        </authorList>
    </citation>
    <scope>NUCLEOTIDE SEQUENCE</scope>
    <source>
        <strain evidence="5">86</strain>
    </source>
</reference>
<dbReference type="SMART" id="SM00342">
    <property type="entry name" value="HTH_ARAC"/>
    <property type="match status" value="1"/>
</dbReference>
<organism evidence="5">
    <name type="scientific">uncultured Eubacteriales bacterium</name>
    <dbReference type="NCBI Taxonomy" id="172733"/>
    <lineage>
        <taxon>Bacteria</taxon>
        <taxon>Bacillati</taxon>
        <taxon>Bacillota</taxon>
        <taxon>Clostridia</taxon>
        <taxon>Eubacteriales</taxon>
        <taxon>environmental samples</taxon>
    </lineage>
</organism>
<dbReference type="Gene3D" id="1.10.10.60">
    <property type="entry name" value="Homeodomain-like"/>
    <property type="match status" value="2"/>
</dbReference>
<sequence>MEIELNHLIAQFAQVPFKVQGVYRLSIEPGTAGWERTAPYPGMIFPLSGQAQYHFDGTPYLAKAGTVILGGAGMRLDKKVLGDSKWEFICVLYELYGPEKLESLLPRLHTELTVGHSPRLTELLYRLCETCKQPDALQSFQRERLFRCVLDDIFICAHNRFDHGAKALFDRVSAYIHEHYMEPLSIHELAQQNEVDENRLYYVFQKYAGTGAGQYLTTYRLNRSREMLENGKASIGEIAKSVGYSDPLYFSRTFRKRFGLSPSSARKIQE</sequence>
<dbReference type="InterPro" id="IPR009057">
    <property type="entry name" value="Homeodomain-like_sf"/>
</dbReference>
<dbReference type="PANTHER" id="PTHR43280:SF29">
    <property type="entry name" value="ARAC-FAMILY TRANSCRIPTIONAL REGULATOR"/>
    <property type="match status" value="1"/>
</dbReference>
<dbReference type="SUPFAM" id="SSF46689">
    <property type="entry name" value="Homeodomain-like"/>
    <property type="match status" value="2"/>
</dbReference>
<keyword evidence="3" id="KW-0804">Transcription</keyword>
<feature type="domain" description="HTH araC/xylS-type" evidence="4">
    <location>
        <begin position="170"/>
        <end position="268"/>
    </location>
</feature>
<dbReference type="GO" id="GO:0043565">
    <property type="term" value="F:sequence-specific DNA binding"/>
    <property type="evidence" value="ECO:0007669"/>
    <property type="project" value="InterPro"/>
</dbReference>
<dbReference type="PROSITE" id="PS01124">
    <property type="entry name" value="HTH_ARAC_FAMILY_2"/>
    <property type="match status" value="1"/>
</dbReference>
<accession>A0A212JG18</accession>
<dbReference type="PRINTS" id="PR00032">
    <property type="entry name" value="HTHARAC"/>
</dbReference>
<dbReference type="InterPro" id="IPR020449">
    <property type="entry name" value="Tscrpt_reg_AraC-type_HTH"/>
</dbReference>
<proteinExistence type="predicted"/>
<evidence type="ECO:0000259" key="4">
    <source>
        <dbReference type="PROSITE" id="PS01124"/>
    </source>
</evidence>
<keyword evidence="2" id="KW-0238">DNA-binding</keyword>
<evidence type="ECO:0000256" key="2">
    <source>
        <dbReference type="ARBA" id="ARBA00023125"/>
    </source>
</evidence>
<dbReference type="SUPFAM" id="SSF51182">
    <property type="entry name" value="RmlC-like cupins"/>
    <property type="match status" value="1"/>
</dbReference>
<dbReference type="PANTHER" id="PTHR43280">
    <property type="entry name" value="ARAC-FAMILY TRANSCRIPTIONAL REGULATOR"/>
    <property type="match status" value="1"/>
</dbReference>
<dbReference type="GO" id="GO:0003700">
    <property type="term" value="F:DNA-binding transcription factor activity"/>
    <property type="evidence" value="ECO:0007669"/>
    <property type="project" value="InterPro"/>
</dbReference>
<name>A0A212JG18_9FIRM</name>
<dbReference type="Pfam" id="PF12833">
    <property type="entry name" value="HTH_18"/>
    <property type="match status" value="1"/>
</dbReference>
<dbReference type="EMBL" id="FLUN01000001">
    <property type="protein sequence ID" value="SBV98389.1"/>
    <property type="molecule type" value="Genomic_DNA"/>
</dbReference>
<protein>
    <submittedName>
        <fullName evidence="5">Transcriptional regulator, AraC family</fullName>
    </submittedName>
</protein>
<gene>
    <name evidence="5" type="ORF">KL86CLO1_11035</name>
</gene>
<evidence type="ECO:0000256" key="3">
    <source>
        <dbReference type="ARBA" id="ARBA00023163"/>
    </source>
</evidence>
<dbReference type="InterPro" id="IPR011051">
    <property type="entry name" value="RmlC_Cupin_sf"/>
</dbReference>